<evidence type="ECO:0000256" key="10">
    <source>
        <dbReference type="ARBA" id="ARBA00023306"/>
    </source>
</evidence>
<evidence type="ECO:0000256" key="13">
    <source>
        <dbReference type="SAM" id="MobiDB-lite"/>
    </source>
</evidence>
<feature type="coiled-coil region" evidence="12">
    <location>
        <begin position="425"/>
        <end position="511"/>
    </location>
</feature>
<feature type="compositionally biased region" description="Basic and acidic residues" evidence="13">
    <location>
        <begin position="1165"/>
        <end position="1174"/>
    </location>
</feature>
<gene>
    <name evidence="15" type="ORF">CALCODRAFT_484656</name>
</gene>
<dbReference type="CDD" id="cd03273">
    <property type="entry name" value="ABC_SMC2_euk"/>
    <property type="match status" value="1"/>
</dbReference>
<reference evidence="15 16" key="1">
    <citation type="journal article" date="2016" name="Mol. Biol. Evol.">
        <title>Comparative Genomics of Early-Diverging Mushroom-Forming Fungi Provides Insights into the Origins of Lignocellulose Decay Capabilities.</title>
        <authorList>
            <person name="Nagy L.G."/>
            <person name="Riley R."/>
            <person name="Tritt A."/>
            <person name="Adam C."/>
            <person name="Daum C."/>
            <person name="Floudas D."/>
            <person name="Sun H."/>
            <person name="Yadav J.S."/>
            <person name="Pangilinan J."/>
            <person name="Larsson K.H."/>
            <person name="Matsuura K."/>
            <person name="Barry K."/>
            <person name="Labutti K."/>
            <person name="Kuo R."/>
            <person name="Ohm R.A."/>
            <person name="Bhattacharya S.S."/>
            <person name="Shirouzu T."/>
            <person name="Yoshinaga Y."/>
            <person name="Martin F.M."/>
            <person name="Grigoriev I.V."/>
            <person name="Hibbett D.S."/>
        </authorList>
    </citation>
    <scope>NUCLEOTIDE SEQUENCE [LARGE SCALE GENOMIC DNA]</scope>
    <source>
        <strain evidence="15 16">HHB12733</strain>
    </source>
</reference>
<dbReference type="Gene3D" id="1.20.1060.20">
    <property type="match status" value="1"/>
</dbReference>
<dbReference type="PIRSF" id="PIRSF005719">
    <property type="entry name" value="SMC"/>
    <property type="match status" value="1"/>
</dbReference>
<dbReference type="AlphaFoldDB" id="A0A165EUR6"/>
<evidence type="ECO:0000256" key="5">
    <source>
        <dbReference type="ARBA" id="ARBA00022776"/>
    </source>
</evidence>
<feature type="domain" description="SMC hinge" evidence="14">
    <location>
        <begin position="521"/>
        <end position="642"/>
    </location>
</feature>
<evidence type="ECO:0000256" key="9">
    <source>
        <dbReference type="ARBA" id="ARBA00023242"/>
    </source>
</evidence>
<dbReference type="GO" id="GO:0005634">
    <property type="term" value="C:nucleus"/>
    <property type="evidence" value="ECO:0007669"/>
    <property type="project" value="UniProtKB-SubCell"/>
</dbReference>
<dbReference type="InParanoid" id="A0A165EUR6"/>
<dbReference type="InterPro" id="IPR010935">
    <property type="entry name" value="SMC_hinge"/>
</dbReference>
<evidence type="ECO:0000256" key="3">
    <source>
        <dbReference type="ARBA" id="ARBA00022618"/>
    </source>
</evidence>
<dbReference type="SUPFAM" id="SSF52540">
    <property type="entry name" value="P-loop containing nucleoside triphosphate hydrolases"/>
    <property type="match status" value="1"/>
</dbReference>
<protein>
    <recommendedName>
        <fullName evidence="11">Structural maintenance of chromosomes protein</fullName>
    </recommendedName>
</protein>
<keyword evidence="8" id="KW-0226">DNA condensation</keyword>
<feature type="coiled-coil region" evidence="12">
    <location>
        <begin position="333"/>
        <end position="374"/>
    </location>
</feature>
<feature type="region of interest" description="Disordered" evidence="13">
    <location>
        <begin position="264"/>
        <end position="291"/>
    </location>
</feature>
<dbReference type="Gene3D" id="3.40.50.300">
    <property type="entry name" value="P-loop containing nucleotide triphosphate hydrolases"/>
    <property type="match status" value="2"/>
</dbReference>
<evidence type="ECO:0000256" key="8">
    <source>
        <dbReference type="ARBA" id="ARBA00023067"/>
    </source>
</evidence>
<dbReference type="Pfam" id="PF02463">
    <property type="entry name" value="SMC_N"/>
    <property type="match status" value="1"/>
</dbReference>
<keyword evidence="6" id="KW-0067">ATP-binding</keyword>
<name>A0A165EUR6_9BASI</name>
<dbReference type="Proteomes" id="UP000076842">
    <property type="component" value="Unassembled WGS sequence"/>
</dbReference>
<proteinExistence type="inferred from homology"/>
<dbReference type="Gene3D" id="1.10.287.1490">
    <property type="match status" value="1"/>
</dbReference>
<feature type="compositionally biased region" description="Low complexity" evidence="13">
    <location>
        <begin position="1178"/>
        <end position="1193"/>
    </location>
</feature>
<comment type="subcellular location">
    <subcellularLocation>
        <location evidence="1 11">Nucleus</location>
    </subcellularLocation>
</comment>
<dbReference type="OrthoDB" id="10255539at2759"/>
<evidence type="ECO:0000256" key="4">
    <source>
        <dbReference type="ARBA" id="ARBA00022741"/>
    </source>
</evidence>
<evidence type="ECO:0000256" key="1">
    <source>
        <dbReference type="ARBA" id="ARBA00004123"/>
    </source>
</evidence>
<evidence type="ECO:0000256" key="2">
    <source>
        <dbReference type="ARBA" id="ARBA00005231"/>
    </source>
</evidence>
<keyword evidence="5" id="KW-0498">Mitosis</keyword>
<dbReference type="SUPFAM" id="SSF75553">
    <property type="entry name" value="Smc hinge domain"/>
    <property type="match status" value="1"/>
</dbReference>
<dbReference type="GO" id="GO:0051301">
    <property type="term" value="P:cell division"/>
    <property type="evidence" value="ECO:0007669"/>
    <property type="project" value="UniProtKB-KW"/>
</dbReference>
<keyword evidence="16" id="KW-1185">Reference proteome</keyword>
<dbReference type="GO" id="GO:0016887">
    <property type="term" value="F:ATP hydrolysis activity"/>
    <property type="evidence" value="ECO:0007669"/>
    <property type="project" value="InterPro"/>
</dbReference>
<dbReference type="InterPro" id="IPR024704">
    <property type="entry name" value="SMC"/>
</dbReference>
<keyword evidence="9 11" id="KW-0539">Nucleus</keyword>
<dbReference type="InterPro" id="IPR036277">
    <property type="entry name" value="SMC_hinge_sf"/>
</dbReference>
<evidence type="ECO:0000256" key="6">
    <source>
        <dbReference type="ARBA" id="ARBA00022840"/>
    </source>
</evidence>
<dbReference type="GO" id="GO:0005694">
    <property type="term" value="C:chromosome"/>
    <property type="evidence" value="ECO:0007669"/>
    <property type="project" value="InterPro"/>
</dbReference>
<dbReference type="Gene3D" id="3.30.70.1620">
    <property type="match status" value="1"/>
</dbReference>
<evidence type="ECO:0000313" key="15">
    <source>
        <dbReference type="EMBL" id="KZT55562.1"/>
    </source>
</evidence>
<feature type="region of interest" description="Disordered" evidence="13">
    <location>
        <begin position="1159"/>
        <end position="1193"/>
    </location>
</feature>
<dbReference type="GO" id="GO:0007059">
    <property type="term" value="P:chromosome segregation"/>
    <property type="evidence" value="ECO:0007669"/>
    <property type="project" value="UniProtKB-ARBA"/>
</dbReference>
<dbReference type="GO" id="GO:0030261">
    <property type="term" value="P:chromosome condensation"/>
    <property type="evidence" value="ECO:0007669"/>
    <property type="project" value="UniProtKB-KW"/>
</dbReference>
<comment type="similarity">
    <text evidence="2">Belongs to the SMC family. SMC2 subfamily.</text>
</comment>
<dbReference type="FunCoup" id="A0A165EUR6">
    <property type="interactions" value="714"/>
</dbReference>
<evidence type="ECO:0000256" key="12">
    <source>
        <dbReference type="SAM" id="Coils"/>
    </source>
</evidence>
<evidence type="ECO:0000313" key="16">
    <source>
        <dbReference type="Proteomes" id="UP000076842"/>
    </source>
</evidence>
<organism evidence="15 16">
    <name type="scientific">Calocera cornea HHB12733</name>
    <dbReference type="NCBI Taxonomy" id="1353952"/>
    <lineage>
        <taxon>Eukaryota</taxon>
        <taxon>Fungi</taxon>
        <taxon>Dikarya</taxon>
        <taxon>Basidiomycota</taxon>
        <taxon>Agaricomycotina</taxon>
        <taxon>Dacrymycetes</taxon>
        <taxon>Dacrymycetales</taxon>
        <taxon>Dacrymycetaceae</taxon>
        <taxon>Calocera</taxon>
    </lineage>
</organism>
<dbReference type="FunFam" id="3.40.50.300:FF:000385">
    <property type="entry name" value="Structural maintenance of chromosomes 2"/>
    <property type="match status" value="1"/>
</dbReference>
<keyword evidence="4" id="KW-0547">Nucleotide-binding</keyword>
<dbReference type="EMBL" id="KV423992">
    <property type="protein sequence ID" value="KZT55562.1"/>
    <property type="molecule type" value="Genomic_DNA"/>
</dbReference>
<dbReference type="InterPro" id="IPR027120">
    <property type="entry name" value="Smc2_ABC"/>
</dbReference>
<feature type="compositionally biased region" description="Basic and acidic residues" evidence="13">
    <location>
        <begin position="270"/>
        <end position="291"/>
    </location>
</feature>
<dbReference type="InterPro" id="IPR003395">
    <property type="entry name" value="RecF/RecN/SMC_N"/>
</dbReference>
<evidence type="ECO:0000259" key="14">
    <source>
        <dbReference type="SMART" id="SM00968"/>
    </source>
</evidence>
<accession>A0A165EUR6</accession>
<dbReference type="GO" id="GO:0005524">
    <property type="term" value="F:ATP binding"/>
    <property type="evidence" value="ECO:0007669"/>
    <property type="project" value="UniProtKB-KW"/>
</dbReference>
<keyword evidence="3" id="KW-0132">Cell division</keyword>
<evidence type="ECO:0000256" key="11">
    <source>
        <dbReference type="PIRNR" id="PIRNR005719"/>
    </source>
</evidence>
<keyword evidence="7 12" id="KW-0175">Coiled coil</keyword>
<feature type="coiled-coil region" evidence="12">
    <location>
        <begin position="676"/>
        <end position="918"/>
    </location>
</feature>
<dbReference type="SMART" id="SM00968">
    <property type="entry name" value="SMC_hinge"/>
    <property type="match status" value="1"/>
</dbReference>
<keyword evidence="10" id="KW-0131">Cell cycle</keyword>
<dbReference type="Pfam" id="PF06470">
    <property type="entry name" value="SMC_hinge"/>
    <property type="match status" value="1"/>
</dbReference>
<dbReference type="InterPro" id="IPR027417">
    <property type="entry name" value="P-loop_NTPase"/>
</dbReference>
<dbReference type="PANTHER" id="PTHR43977">
    <property type="entry name" value="STRUCTURAL MAINTENANCE OF CHROMOSOMES PROTEIN 3"/>
    <property type="match status" value="1"/>
</dbReference>
<evidence type="ECO:0000256" key="7">
    <source>
        <dbReference type="ARBA" id="ARBA00023054"/>
    </source>
</evidence>
<dbReference type="STRING" id="1353952.A0A165EUR6"/>
<sequence>MRIEELVLEGFKSYPVRTTITGWDPSFNAITGLNGSGKSNILDAICFVLGITNLQAVRATSQADLIYKKGQAGISKASVTVVFDNSDRSTSPVGFEGLAQITVTRQIALPNISKYLLNGHKATVQQIQNLFQSVQLNVNNPNFLIMQGKITKVLNMKPQEVLGMVEEASGTRMFEDRKEKAIKTIAKKEKRVEEITSILNEEITPKLDKLREEKRSFLAYQKTSSELERLARLLTAFEWTDRRQRETAKAAAVEKNKAAVAAAEAAKSSAQEESKRAEAEKTKVEKARDQELKKSGKFSKLEEEVKSTGTEVVRLSTQMDMAQGSVREEEGRVKELEAGMGELTGKKAEKETEMKQAEQAFADAKKKHDELAEKVSTNSELLQTLLTGLSTNKASTSSGYLGRLSQLRQQLATLSSSDQQGAAKQKMLQAELKTKEGKMKEGEKEGAEGKKALEKMTKEIEKLTKEVEKENWGEDREKELDERRRACRARVAELTEQRDALRSKLSSLEFNYTPPANFDTRKVHGLVAKLVNLPASSHASSTALEIAAGGRLYNVVVQDEKVGSDLLQKGQLKKRVTIIPLNKINQPKVPAEKLAAANKIAPGKVSVALSLVGYENEVKAAMSYVFGDTLICADSTSAQAVTFAPQVGMKSVTLDGDVYDPSGTLSGGSKPSGSGILVKVMELKECEGKLEEAERNKAQVEKEWEQSRQKATKWEEKKRELEIKSHEMRLLQERVSGGNAAMLLQDVDNIKQSLKDIEDSLKESKQKQKEADAEISKIEKDMEEFKGNKEGKIKELKTDITKQKEALKQTVKDIESAQAEVEEAKSSVKKLQAELAALKKHRDAAQAKHDVAEAKLKKERETLTAFDEEIHELEEVIKAKQDDVQEAELEMKRLEHEYTQLQKDRTAALNAAQALEKQFPWILEEKKQFGKAGTPYDFKSVNVPDLRERARELEQQQLGMKKKINPRVMSMIDDVEKKEGALKKMLTTVLADKGKIEQTIAELDRYKLEALQKTWKKVNGDFGGIFAELLPGNFAKLEPPEGQDIMAGLEVKVRLGSVWKQSLTELSGGQRSLIALSLIMSLLQFKPAPMYILDEIDAALDLSHTQHIGQLFRNRFKGSQFIVVSLKEGLFTNANVLFRARFRDGTSIVERTAQRSASALYDSTNQDHDAPDRRAHGKAGAQRAKAPAIQAAA</sequence>